<protein>
    <submittedName>
        <fullName evidence="2">Uncharacterized protein</fullName>
    </submittedName>
</protein>
<gene>
    <name evidence="2" type="ORF">Z520_06993</name>
</gene>
<reference evidence="2 3" key="1">
    <citation type="submission" date="2015-01" db="EMBL/GenBank/DDBJ databases">
        <title>The Genome Sequence of Fonsecaea multimorphosa CBS 102226.</title>
        <authorList>
            <consortium name="The Broad Institute Genomics Platform"/>
            <person name="Cuomo C."/>
            <person name="de Hoog S."/>
            <person name="Gorbushina A."/>
            <person name="Stielow B."/>
            <person name="Teixiera M."/>
            <person name="Abouelleil A."/>
            <person name="Chapman S.B."/>
            <person name="Priest M."/>
            <person name="Young S.K."/>
            <person name="Wortman J."/>
            <person name="Nusbaum C."/>
            <person name="Birren B."/>
        </authorList>
    </citation>
    <scope>NUCLEOTIDE SEQUENCE [LARGE SCALE GENOMIC DNA]</scope>
    <source>
        <strain evidence="2 3">CBS 102226</strain>
    </source>
</reference>
<organism evidence="2 3">
    <name type="scientific">Fonsecaea multimorphosa CBS 102226</name>
    <dbReference type="NCBI Taxonomy" id="1442371"/>
    <lineage>
        <taxon>Eukaryota</taxon>
        <taxon>Fungi</taxon>
        <taxon>Dikarya</taxon>
        <taxon>Ascomycota</taxon>
        <taxon>Pezizomycotina</taxon>
        <taxon>Eurotiomycetes</taxon>
        <taxon>Chaetothyriomycetidae</taxon>
        <taxon>Chaetothyriales</taxon>
        <taxon>Herpotrichiellaceae</taxon>
        <taxon>Fonsecaea</taxon>
    </lineage>
</organism>
<dbReference type="AlphaFoldDB" id="A0A0D2IKH9"/>
<evidence type="ECO:0000313" key="3">
    <source>
        <dbReference type="Proteomes" id="UP000053411"/>
    </source>
</evidence>
<dbReference type="GeneID" id="27712739"/>
<dbReference type="STRING" id="1442371.A0A0D2IKH9"/>
<dbReference type="OrthoDB" id="3485856at2759"/>
<dbReference type="VEuPathDB" id="FungiDB:Z520_06993"/>
<keyword evidence="3" id="KW-1185">Reference proteome</keyword>
<proteinExistence type="predicted"/>
<evidence type="ECO:0000313" key="2">
    <source>
        <dbReference type="EMBL" id="KIX97541.1"/>
    </source>
</evidence>
<evidence type="ECO:0000256" key="1">
    <source>
        <dbReference type="SAM" id="MobiDB-lite"/>
    </source>
</evidence>
<sequence length="378" mass="43437">MNASNAAFEALGEHPESSHRSTISRHQTADRWESSSESSSSTAPDEKAAWLLNQIYAIASSDERHDWDSVDPLLKEIGELFPLLQAFVTQLIDEDSESSYWTAFPLALEEYGILERSDFHDSLKYDYYFTARTLVSRMSASSSHCHVQHNLAYKIKQQLEEIASRDDNAKEFLRGLSVAQDRKMHYSTHTMRSPDFRFMHWDQKYPTVIGEIASSQTTKDLTRLADEYLFHMRGYLNVVFGINFGFRYDENSNIKTSATLWIWRHELRGGEHIVPHFEEITIFDESGDRIVDKQSGLRLSLTDFVCHRPSYKKIGWTNHLSDIVRSYPLEVEGLEPYEVFISLEDLQDVLEGAAELYQAEVDKSQAEDDEGHAAVDES</sequence>
<feature type="region of interest" description="Disordered" evidence="1">
    <location>
        <begin position="1"/>
        <end position="45"/>
    </location>
</feature>
<dbReference type="EMBL" id="KN848074">
    <property type="protein sequence ID" value="KIX97541.1"/>
    <property type="molecule type" value="Genomic_DNA"/>
</dbReference>
<name>A0A0D2IKH9_9EURO</name>
<accession>A0A0D2IKH9</accession>
<dbReference type="RefSeq" id="XP_016631664.1">
    <property type="nucleotide sequence ID" value="XM_016777493.1"/>
</dbReference>
<dbReference type="Proteomes" id="UP000053411">
    <property type="component" value="Unassembled WGS sequence"/>
</dbReference>